<evidence type="ECO:0000313" key="6">
    <source>
        <dbReference type="EMBL" id="AKV00881.1"/>
    </source>
</evidence>
<dbReference type="AlphaFoldDB" id="A0A0K1Q4W9"/>
<dbReference type="GO" id="GO:0003755">
    <property type="term" value="F:peptidyl-prolyl cis-trans isomerase activity"/>
    <property type="evidence" value="ECO:0007669"/>
    <property type="project" value="UniProtKB-UniRule"/>
</dbReference>
<comment type="function">
    <text evidence="3">PPIases accelerate the folding of proteins. It catalyzes the cis-trans isomerization of proline imidic peptide bonds in oligopeptides.</text>
</comment>
<evidence type="ECO:0000313" key="7">
    <source>
        <dbReference type="Proteomes" id="UP000064967"/>
    </source>
</evidence>
<dbReference type="KEGG" id="llu:AKJ09_07544"/>
<dbReference type="PANTHER" id="PTHR45625">
    <property type="entry name" value="PEPTIDYL-PROLYL CIS-TRANS ISOMERASE-RELATED"/>
    <property type="match status" value="1"/>
</dbReference>
<dbReference type="EMBL" id="CP012333">
    <property type="protein sequence ID" value="AKV00881.1"/>
    <property type="molecule type" value="Genomic_DNA"/>
</dbReference>
<comment type="similarity">
    <text evidence="3">Belongs to the cyclophilin-type PPIase family.</text>
</comment>
<evidence type="ECO:0000256" key="1">
    <source>
        <dbReference type="ARBA" id="ARBA00023110"/>
    </source>
</evidence>
<keyword evidence="2 3" id="KW-0413">Isomerase</keyword>
<dbReference type="PROSITE" id="PS51257">
    <property type="entry name" value="PROKAR_LIPOPROTEIN"/>
    <property type="match status" value="1"/>
</dbReference>
<feature type="domain" description="PPIase cyclophilin-type" evidence="5">
    <location>
        <begin position="112"/>
        <end position="257"/>
    </location>
</feature>
<gene>
    <name evidence="6" type="ORF">AKJ09_07544</name>
</gene>
<dbReference type="Pfam" id="PF00160">
    <property type="entry name" value="Pro_isomerase"/>
    <property type="match status" value="1"/>
</dbReference>
<feature type="chain" id="PRO_5006516922" description="Peptidyl-prolyl cis-trans isomerase" evidence="3">
    <location>
        <begin position="19"/>
        <end position="262"/>
    </location>
</feature>
<dbReference type="Gene3D" id="2.40.100.10">
    <property type="entry name" value="Cyclophilin-like"/>
    <property type="match status" value="1"/>
</dbReference>
<feature type="signal peptide" evidence="3">
    <location>
        <begin position="1"/>
        <end position="18"/>
    </location>
</feature>
<evidence type="ECO:0000256" key="2">
    <source>
        <dbReference type="ARBA" id="ARBA00023235"/>
    </source>
</evidence>
<dbReference type="STRING" id="1391654.AKJ09_07544"/>
<dbReference type="Proteomes" id="UP000064967">
    <property type="component" value="Chromosome"/>
</dbReference>
<feature type="region of interest" description="Disordered" evidence="4">
    <location>
        <begin position="21"/>
        <end position="59"/>
    </location>
</feature>
<dbReference type="RefSeq" id="WP_146652083.1">
    <property type="nucleotide sequence ID" value="NZ_CP012333.1"/>
</dbReference>
<name>A0A0K1Q4W9_9BACT</name>
<dbReference type="EC" id="5.2.1.8" evidence="3"/>
<dbReference type="PRINTS" id="PR00153">
    <property type="entry name" value="CSAPPISMRASE"/>
</dbReference>
<dbReference type="OrthoDB" id="9807797at2"/>
<dbReference type="PROSITE" id="PS50072">
    <property type="entry name" value="CSA_PPIASE_2"/>
    <property type="match status" value="1"/>
</dbReference>
<proteinExistence type="inferred from homology"/>
<keyword evidence="1 3" id="KW-0697">Rotamase</keyword>
<dbReference type="SUPFAM" id="SSF50891">
    <property type="entry name" value="Cyclophilin-like"/>
    <property type="match status" value="1"/>
</dbReference>
<keyword evidence="3" id="KW-0732">Signal</keyword>
<dbReference type="InterPro" id="IPR044666">
    <property type="entry name" value="Cyclophilin_A-like"/>
</dbReference>
<reference evidence="6 7" key="1">
    <citation type="submission" date="2015-08" db="EMBL/GenBank/DDBJ databases">
        <authorList>
            <person name="Babu N.S."/>
            <person name="Beckwith C.J."/>
            <person name="Beseler K.G."/>
            <person name="Brison A."/>
            <person name="Carone J.V."/>
            <person name="Caskin T.P."/>
            <person name="Diamond M."/>
            <person name="Durham M.E."/>
            <person name="Foxe J.M."/>
            <person name="Go M."/>
            <person name="Henderson B.A."/>
            <person name="Jones I.B."/>
            <person name="McGettigan J.A."/>
            <person name="Micheletti S.J."/>
            <person name="Nasrallah M.E."/>
            <person name="Ortiz D."/>
            <person name="Piller C.R."/>
            <person name="Privatt S.R."/>
            <person name="Schneider S.L."/>
            <person name="Sharp S."/>
            <person name="Smith T.C."/>
            <person name="Stanton J.D."/>
            <person name="Ullery H.E."/>
            <person name="Wilson R.J."/>
            <person name="Serrano M.G."/>
            <person name="Buck G."/>
            <person name="Lee V."/>
            <person name="Wang Y."/>
            <person name="Carvalho R."/>
            <person name="Voegtly L."/>
            <person name="Shi R."/>
            <person name="Duckworth R."/>
            <person name="Johnson A."/>
            <person name="Loviza R."/>
            <person name="Walstead R."/>
            <person name="Shah Z."/>
            <person name="Kiflezghi M."/>
            <person name="Wade K."/>
            <person name="Ball S.L."/>
            <person name="Bradley K.W."/>
            <person name="Asai D.J."/>
            <person name="Bowman C.A."/>
            <person name="Russell D.A."/>
            <person name="Pope W.H."/>
            <person name="Jacobs-Sera D."/>
            <person name="Hendrix R.W."/>
            <person name="Hatfull G.F."/>
        </authorList>
    </citation>
    <scope>NUCLEOTIDE SEQUENCE [LARGE SCALE GENOMIC DNA]</scope>
    <source>
        <strain evidence="6 7">DSM 27648</strain>
    </source>
</reference>
<comment type="catalytic activity">
    <reaction evidence="3">
        <text>[protein]-peptidylproline (omega=180) = [protein]-peptidylproline (omega=0)</text>
        <dbReference type="Rhea" id="RHEA:16237"/>
        <dbReference type="Rhea" id="RHEA-COMP:10747"/>
        <dbReference type="Rhea" id="RHEA-COMP:10748"/>
        <dbReference type="ChEBI" id="CHEBI:83833"/>
        <dbReference type="ChEBI" id="CHEBI:83834"/>
        <dbReference type="EC" id="5.2.1.8"/>
    </reaction>
</comment>
<dbReference type="InterPro" id="IPR002130">
    <property type="entry name" value="Cyclophilin-type_PPIase_dom"/>
</dbReference>
<evidence type="ECO:0000256" key="4">
    <source>
        <dbReference type="SAM" id="MobiDB-lite"/>
    </source>
</evidence>
<organism evidence="6 7">
    <name type="scientific">Labilithrix luteola</name>
    <dbReference type="NCBI Taxonomy" id="1391654"/>
    <lineage>
        <taxon>Bacteria</taxon>
        <taxon>Pseudomonadati</taxon>
        <taxon>Myxococcota</taxon>
        <taxon>Polyangia</taxon>
        <taxon>Polyangiales</taxon>
        <taxon>Labilitrichaceae</taxon>
        <taxon>Labilithrix</taxon>
    </lineage>
</organism>
<keyword evidence="7" id="KW-1185">Reference proteome</keyword>
<dbReference type="PANTHER" id="PTHR45625:SF4">
    <property type="entry name" value="PEPTIDYLPROLYL ISOMERASE DOMAIN AND WD REPEAT-CONTAINING PROTEIN 1"/>
    <property type="match status" value="1"/>
</dbReference>
<sequence>MIVRYGSWLLAASAFVIACSSSDSTTNGSPQTPDAGETADSGATPDEDAGEDAGTPDPLAACTKDPGPATVTFDPNSAEDPIGSDKFTLAQALAGFPESSGTLTALITTEQGAIRCTFDEANAPATVANFVGLARGTRPYKDGTTWKVGRLYDGLIWHRVIPGFVIQGGDPKGTGSGGPGYDLPQENHVDEPLGTLAMAAGTAPSGSQFYIVVGTGPAADYNVFGKCDVETAQKIAEVPRNSNDKPRTPVHMQRVDIARCPK</sequence>
<feature type="compositionally biased region" description="Polar residues" evidence="4">
    <location>
        <begin position="21"/>
        <end position="32"/>
    </location>
</feature>
<evidence type="ECO:0000259" key="5">
    <source>
        <dbReference type="PROSITE" id="PS50072"/>
    </source>
</evidence>
<dbReference type="CDD" id="cd00317">
    <property type="entry name" value="cyclophilin"/>
    <property type="match status" value="1"/>
</dbReference>
<evidence type="ECO:0000256" key="3">
    <source>
        <dbReference type="RuleBase" id="RU363019"/>
    </source>
</evidence>
<dbReference type="InterPro" id="IPR029000">
    <property type="entry name" value="Cyclophilin-like_dom_sf"/>
</dbReference>
<accession>A0A0K1Q4W9</accession>
<protein>
    <recommendedName>
        <fullName evidence="3">Peptidyl-prolyl cis-trans isomerase</fullName>
        <shortName evidence="3">PPIase</shortName>
        <ecNumber evidence="3">5.2.1.8</ecNumber>
    </recommendedName>
</protein>